<dbReference type="InterPro" id="IPR003848">
    <property type="entry name" value="DUF218"/>
</dbReference>
<name>A0A556MTS8_9SPHI</name>
<dbReference type="EMBL" id="VLPK01000001">
    <property type="protein sequence ID" value="TSJ43219.1"/>
    <property type="molecule type" value="Genomic_DNA"/>
</dbReference>
<organism evidence="3 4">
    <name type="scientific">Mucilaginibacter corticis</name>
    <dbReference type="NCBI Taxonomy" id="2597670"/>
    <lineage>
        <taxon>Bacteria</taxon>
        <taxon>Pseudomonadati</taxon>
        <taxon>Bacteroidota</taxon>
        <taxon>Sphingobacteriia</taxon>
        <taxon>Sphingobacteriales</taxon>
        <taxon>Sphingobacteriaceae</taxon>
        <taxon>Mucilaginibacter</taxon>
    </lineage>
</organism>
<dbReference type="Pfam" id="PF02698">
    <property type="entry name" value="DUF218"/>
    <property type="match status" value="1"/>
</dbReference>
<protein>
    <submittedName>
        <fullName evidence="3">YdcF family protein</fullName>
    </submittedName>
</protein>
<evidence type="ECO:0000313" key="4">
    <source>
        <dbReference type="Proteomes" id="UP000318733"/>
    </source>
</evidence>
<sequence>MYFIVSKVFLFMLLPIYWIMALVIIGVLSKNRRRKRRFFIAAILVSYVFTAPFFLLCFQKIWDVKPYTIDSNKKYSCVIVLGGFSSGATDAEGHFNNSADRFIQGVKLVETKQASHILISGGNGILMPGQFREATWVKTQLLAFNIPDSLILTESQSKNTIENAQFSKLVLAKSHLPPPYLLVTSSFHMRRASMIFKKAGIDVVPYPCNFFGIDVSFGIMNFLPDSNVLYNWEFYTKEVVGYVVNYFK</sequence>
<feature type="transmembrane region" description="Helical" evidence="1">
    <location>
        <begin position="40"/>
        <end position="62"/>
    </location>
</feature>
<dbReference type="InterPro" id="IPR014729">
    <property type="entry name" value="Rossmann-like_a/b/a_fold"/>
</dbReference>
<keyword evidence="1" id="KW-0472">Membrane</keyword>
<evidence type="ECO:0000256" key="1">
    <source>
        <dbReference type="SAM" id="Phobius"/>
    </source>
</evidence>
<evidence type="ECO:0000259" key="2">
    <source>
        <dbReference type="Pfam" id="PF02698"/>
    </source>
</evidence>
<dbReference type="InterPro" id="IPR051599">
    <property type="entry name" value="Cell_Envelope_Assoc"/>
</dbReference>
<keyword evidence="1" id="KW-0812">Transmembrane</keyword>
<dbReference type="GO" id="GO:0000270">
    <property type="term" value="P:peptidoglycan metabolic process"/>
    <property type="evidence" value="ECO:0007669"/>
    <property type="project" value="TreeGrafter"/>
</dbReference>
<reference evidence="3 4" key="1">
    <citation type="submission" date="2019-07" db="EMBL/GenBank/DDBJ databases">
        <authorList>
            <person name="Huq M.A."/>
        </authorList>
    </citation>
    <scope>NUCLEOTIDE SEQUENCE [LARGE SCALE GENOMIC DNA]</scope>
    <source>
        <strain evidence="3 4">MAH-19</strain>
    </source>
</reference>
<keyword evidence="1" id="KW-1133">Transmembrane helix</keyword>
<feature type="domain" description="DUF218" evidence="2">
    <location>
        <begin position="77"/>
        <end position="241"/>
    </location>
</feature>
<dbReference type="OrthoDB" id="9782395at2"/>
<dbReference type="Gene3D" id="3.40.50.620">
    <property type="entry name" value="HUPs"/>
    <property type="match status" value="1"/>
</dbReference>
<dbReference type="GO" id="GO:0005886">
    <property type="term" value="C:plasma membrane"/>
    <property type="evidence" value="ECO:0007669"/>
    <property type="project" value="TreeGrafter"/>
</dbReference>
<feature type="transmembrane region" description="Helical" evidence="1">
    <location>
        <begin position="6"/>
        <end position="28"/>
    </location>
</feature>
<gene>
    <name evidence="3" type="ORF">FO440_03230</name>
</gene>
<dbReference type="AlphaFoldDB" id="A0A556MTS8"/>
<accession>A0A556MTS8</accession>
<dbReference type="PANTHER" id="PTHR30336">
    <property type="entry name" value="INNER MEMBRANE PROTEIN, PROBABLE PERMEASE"/>
    <property type="match status" value="1"/>
</dbReference>
<keyword evidence="4" id="KW-1185">Reference proteome</keyword>
<dbReference type="GO" id="GO:0043164">
    <property type="term" value="P:Gram-negative-bacterium-type cell wall biogenesis"/>
    <property type="evidence" value="ECO:0007669"/>
    <property type="project" value="TreeGrafter"/>
</dbReference>
<dbReference type="PANTHER" id="PTHR30336:SF4">
    <property type="entry name" value="ENVELOPE BIOGENESIS FACTOR ELYC"/>
    <property type="match status" value="1"/>
</dbReference>
<dbReference type="Proteomes" id="UP000318733">
    <property type="component" value="Unassembled WGS sequence"/>
</dbReference>
<dbReference type="CDD" id="cd06259">
    <property type="entry name" value="YdcF-like"/>
    <property type="match status" value="1"/>
</dbReference>
<evidence type="ECO:0000313" key="3">
    <source>
        <dbReference type="EMBL" id="TSJ43219.1"/>
    </source>
</evidence>
<comment type="caution">
    <text evidence="3">The sequence shown here is derived from an EMBL/GenBank/DDBJ whole genome shotgun (WGS) entry which is preliminary data.</text>
</comment>
<proteinExistence type="predicted"/>